<keyword evidence="3" id="KW-1185">Reference proteome</keyword>
<evidence type="ECO:0000256" key="1">
    <source>
        <dbReference type="SAM" id="MobiDB-lite"/>
    </source>
</evidence>
<dbReference type="EMBL" id="MCGO01000012">
    <property type="protein sequence ID" value="ORY48162.1"/>
    <property type="molecule type" value="Genomic_DNA"/>
</dbReference>
<evidence type="ECO:0000313" key="2">
    <source>
        <dbReference type="EMBL" id="ORY48162.1"/>
    </source>
</evidence>
<feature type="region of interest" description="Disordered" evidence="1">
    <location>
        <begin position="236"/>
        <end position="258"/>
    </location>
</feature>
<feature type="region of interest" description="Disordered" evidence="1">
    <location>
        <begin position="49"/>
        <end position="193"/>
    </location>
</feature>
<dbReference type="AlphaFoldDB" id="A0A1Y2CMC2"/>
<name>A0A1Y2CMC2_9FUNG</name>
<dbReference type="Proteomes" id="UP000193642">
    <property type="component" value="Unassembled WGS sequence"/>
</dbReference>
<accession>A0A1Y2CMC2</accession>
<evidence type="ECO:0000313" key="3">
    <source>
        <dbReference type="Proteomes" id="UP000193642"/>
    </source>
</evidence>
<proteinExistence type="predicted"/>
<sequence>MASANPDQAAVLQQVLAEMREIKAELAELRSQRAPLPIAVPVVVAAAAESDAAAAAEAKTKAHKTTTSTRKRKVDVVVQPEPEPVPVPEHQQQEQQQQQQQQQKTEEAVAAVEPPAKKPRASKKKAASEEPAVPVELVNADVAKQDPEPVAPAEQVAEKKRGGRAKKVEEKAEPQKMDAPVEPAEEPVAAADEPKDAFAFVEPEPKATAKKGRAAAPRKNAKSAVAAAVDAPATVESEEAVKVAAPSKKDLKPNDPESGWHFNLPYATDIEAYSKAYKLSDCFVSPEWYPAKTLYYVGPSKTNEYKLKVHYIGYAKEFDEAFALSTDADRALLRPLKEQPTIKDTVAEWDVNAKKPYGVGATATREGDYFIAKK</sequence>
<feature type="compositionally biased region" description="Low complexity" evidence="1">
    <location>
        <begin position="88"/>
        <end position="114"/>
    </location>
</feature>
<feature type="compositionally biased region" description="Basic and acidic residues" evidence="1">
    <location>
        <begin position="156"/>
        <end position="176"/>
    </location>
</feature>
<organism evidence="2 3">
    <name type="scientific">Rhizoclosmatium globosum</name>
    <dbReference type="NCBI Taxonomy" id="329046"/>
    <lineage>
        <taxon>Eukaryota</taxon>
        <taxon>Fungi</taxon>
        <taxon>Fungi incertae sedis</taxon>
        <taxon>Chytridiomycota</taxon>
        <taxon>Chytridiomycota incertae sedis</taxon>
        <taxon>Chytridiomycetes</taxon>
        <taxon>Chytridiales</taxon>
        <taxon>Chytriomycetaceae</taxon>
        <taxon>Rhizoclosmatium</taxon>
    </lineage>
</organism>
<feature type="compositionally biased region" description="Basic residues" evidence="1">
    <location>
        <begin position="61"/>
        <end position="73"/>
    </location>
</feature>
<feature type="compositionally biased region" description="Low complexity" evidence="1">
    <location>
        <begin position="178"/>
        <end position="191"/>
    </location>
</feature>
<comment type="caution">
    <text evidence="2">The sequence shown here is derived from an EMBL/GenBank/DDBJ whole genome shotgun (WGS) entry which is preliminary data.</text>
</comment>
<protein>
    <submittedName>
        <fullName evidence="2">Uncharacterized protein</fullName>
    </submittedName>
</protein>
<gene>
    <name evidence="2" type="ORF">BCR33DRAFT_782551</name>
</gene>
<dbReference type="OrthoDB" id="2162776at2759"/>
<reference evidence="2 3" key="1">
    <citation type="submission" date="2016-07" db="EMBL/GenBank/DDBJ databases">
        <title>Pervasive Adenine N6-methylation of Active Genes in Fungi.</title>
        <authorList>
            <consortium name="DOE Joint Genome Institute"/>
            <person name="Mondo S.J."/>
            <person name="Dannebaum R.O."/>
            <person name="Kuo R.C."/>
            <person name="Labutti K."/>
            <person name="Haridas S."/>
            <person name="Kuo A."/>
            <person name="Salamov A."/>
            <person name="Ahrendt S.R."/>
            <person name="Lipzen A."/>
            <person name="Sullivan W."/>
            <person name="Andreopoulos W.B."/>
            <person name="Clum A."/>
            <person name="Lindquist E."/>
            <person name="Daum C."/>
            <person name="Ramamoorthy G.K."/>
            <person name="Gryganskyi A."/>
            <person name="Culley D."/>
            <person name="Magnuson J.K."/>
            <person name="James T.Y."/>
            <person name="O'Malley M.A."/>
            <person name="Stajich J.E."/>
            <person name="Spatafora J.W."/>
            <person name="Visel A."/>
            <person name="Grigoriev I.V."/>
        </authorList>
    </citation>
    <scope>NUCLEOTIDE SEQUENCE [LARGE SCALE GENOMIC DNA]</scope>
    <source>
        <strain evidence="2 3">JEL800</strain>
    </source>
</reference>